<keyword evidence="4 6" id="KW-0560">Oxidoreductase</keyword>
<evidence type="ECO:0000259" key="7">
    <source>
        <dbReference type="PROSITE" id="PS51352"/>
    </source>
</evidence>
<keyword evidence="3 6" id="KW-0049">Antioxidant</keyword>
<comment type="similarity">
    <text evidence="1 6">Belongs to the peroxiredoxin family. Prx5 subfamily.</text>
</comment>
<reference evidence="8 9" key="1">
    <citation type="submission" date="2023-04" db="EMBL/GenBank/DDBJ databases">
        <title>Genome of Basidiobolus ranarum AG-B5.</title>
        <authorList>
            <person name="Stajich J.E."/>
            <person name="Carter-House D."/>
            <person name="Gryganskyi A."/>
        </authorList>
    </citation>
    <scope>NUCLEOTIDE SEQUENCE [LARGE SCALE GENOMIC DNA]</scope>
    <source>
        <strain evidence="8 9">AG-B5</strain>
    </source>
</reference>
<keyword evidence="2 6" id="KW-0575">Peroxidase</keyword>
<evidence type="ECO:0000256" key="1">
    <source>
        <dbReference type="ARBA" id="ARBA00010505"/>
    </source>
</evidence>
<name>A0ABR2W4T6_9FUNG</name>
<keyword evidence="5 6" id="KW-0676">Redox-active center</keyword>
<dbReference type="PROSITE" id="PS51352">
    <property type="entry name" value="THIOREDOXIN_2"/>
    <property type="match status" value="1"/>
</dbReference>
<feature type="domain" description="Thioredoxin" evidence="7">
    <location>
        <begin position="3"/>
        <end position="169"/>
    </location>
</feature>
<dbReference type="PANTHER" id="PTHR10430:SF16">
    <property type="entry name" value="PEROXIREDOXIN-5, MITOCHONDRIAL"/>
    <property type="match status" value="1"/>
</dbReference>
<dbReference type="EMBL" id="JASJQH010007055">
    <property type="protein sequence ID" value="KAK9719251.1"/>
    <property type="molecule type" value="Genomic_DNA"/>
</dbReference>
<evidence type="ECO:0000256" key="6">
    <source>
        <dbReference type="RuleBase" id="RU366011"/>
    </source>
</evidence>
<comment type="caution">
    <text evidence="8">The sequence shown here is derived from an EMBL/GenBank/DDBJ whole genome shotgun (WGS) entry which is preliminary data.</text>
</comment>
<sequence>MSVEVGTVVPNVTLKYCVYEADAAPNACGIPQPLNTHSAFKGKKVVLFAVPGAFTPTCSNTHLPDFLSKYEELKSKGVDLIVCLAANDAFVMNAWGKSQNVQDKILMVSDGNLEFTQPLGLTQDSRKFTMGERTKRFALIIDDLKVTYVGVESEPGVGPSGVEAILAEL</sequence>
<keyword evidence="9" id="KW-1185">Reference proteome</keyword>
<dbReference type="InterPro" id="IPR036249">
    <property type="entry name" value="Thioredoxin-like_sf"/>
</dbReference>
<dbReference type="PANTHER" id="PTHR10430">
    <property type="entry name" value="PEROXIREDOXIN"/>
    <property type="match status" value="1"/>
</dbReference>
<accession>A0ABR2W4T6</accession>
<evidence type="ECO:0000313" key="9">
    <source>
        <dbReference type="Proteomes" id="UP001479436"/>
    </source>
</evidence>
<organism evidence="8 9">
    <name type="scientific">Basidiobolus ranarum</name>
    <dbReference type="NCBI Taxonomy" id="34480"/>
    <lineage>
        <taxon>Eukaryota</taxon>
        <taxon>Fungi</taxon>
        <taxon>Fungi incertae sedis</taxon>
        <taxon>Zoopagomycota</taxon>
        <taxon>Entomophthoromycotina</taxon>
        <taxon>Basidiobolomycetes</taxon>
        <taxon>Basidiobolales</taxon>
        <taxon>Basidiobolaceae</taxon>
        <taxon>Basidiobolus</taxon>
    </lineage>
</organism>
<proteinExistence type="inferred from homology"/>
<evidence type="ECO:0000256" key="2">
    <source>
        <dbReference type="ARBA" id="ARBA00022559"/>
    </source>
</evidence>
<dbReference type="InterPro" id="IPR013766">
    <property type="entry name" value="Thioredoxin_domain"/>
</dbReference>
<dbReference type="Proteomes" id="UP001479436">
    <property type="component" value="Unassembled WGS sequence"/>
</dbReference>
<dbReference type="CDD" id="cd03013">
    <property type="entry name" value="PRX5_like"/>
    <property type="match status" value="1"/>
</dbReference>
<evidence type="ECO:0000256" key="4">
    <source>
        <dbReference type="ARBA" id="ARBA00023002"/>
    </source>
</evidence>
<dbReference type="Pfam" id="PF08534">
    <property type="entry name" value="Redoxin"/>
    <property type="match status" value="1"/>
</dbReference>
<dbReference type="SUPFAM" id="SSF52833">
    <property type="entry name" value="Thioredoxin-like"/>
    <property type="match status" value="1"/>
</dbReference>
<dbReference type="InterPro" id="IPR037944">
    <property type="entry name" value="PRX5-like"/>
</dbReference>
<evidence type="ECO:0000256" key="3">
    <source>
        <dbReference type="ARBA" id="ARBA00022862"/>
    </source>
</evidence>
<evidence type="ECO:0000313" key="8">
    <source>
        <dbReference type="EMBL" id="KAK9719251.1"/>
    </source>
</evidence>
<evidence type="ECO:0000256" key="5">
    <source>
        <dbReference type="ARBA" id="ARBA00023284"/>
    </source>
</evidence>
<protein>
    <submittedName>
        <fullName evidence="8">Peroxiredoxin type-2</fullName>
    </submittedName>
</protein>
<dbReference type="InterPro" id="IPR013740">
    <property type="entry name" value="Redoxin"/>
</dbReference>
<comment type="function">
    <text evidence="6">Thiol-specific peroxidase that catalyzes the reduction of hydrogen peroxide and organic hydroperoxides to water and alcohols, respectively. Plays a role in cell protection against oxidative stress by detoxifying peroxides.</text>
</comment>
<gene>
    <name evidence="8" type="primary">AHP1_1</name>
    <name evidence="8" type="ORF">K7432_004914</name>
</gene>
<dbReference type="Gene3D" id="3.40.30.10">
    <property type="entry name" value="Glutaredoxin"/>
    <property type="match status" value="1"/>
</dbReference>